<evidence type="ECO:0000256" key="1">
    <source>
        <dbReference type="ARBA" id="ARBA00022553"/>
    </source>
</evidence>
<evidence type="ECO:0000259" key="3">
    <source>
        <dbReference type="PROSITE" id="PS50110"/>
    </source>
</evidence>
<dbReference type="PANTHER" id="PTHR44591">
    <property type="entry name" value="STRESS RESPONSE REGULATOR PROTEIN 1"/>
    <property type="match status" value="1"/>
</dbReference>
<dbReference type="AlphaFoldDB" id="A0A447T873"/>
<reference evidence="4 5" key="1">
    <citation type="submission" date="2018-12" db="EMBL/GenBank/DDBJ databases">
        <authorList>
            <consortium name="Pathogen Informatics"/>
        </authorList>
    </citation>
    <scope>NUCLEOTIDE SEQUENCE [LARGE SCALE GENOMIC DNA]</scope>
    <source>
        <strain evidence="4 5">NCTC9695</strain>
    </source>
</reference>
<dbReference type="PANTHER" id="PTHR44591:SF23">
    <property type="entry name" value="CHEY SUBFAMILY"/>
    <property type="match status" value="1"/>
</dbReference>
<feature type="modified residue" description="4-aspartylphosphate" evidence="2">
    <location>
        <position position="69"/>
    </location>
</feature>
<dbReference type="SUPFAM" id="SSF52172">
    <property type="entry name" value="CheY-like"/>
    <property type="match status" value="1"/>
</dbReference>
<proteinExistence type="predicted"/>
<evidence type="ECO:0000313" key="4">
    <source>
        <dbReference type="EMBL" id="VEB41059.1"/>
    </source>
</evidence>
<dbReference type="Proteomes" id="UP000275777">
    <property type="component" value="Chromosome"/>
</dbReference>
<accession>A0A447T873</accession>
<evidence type="ECO:0000313" key="5">
    <source>
        <dbReference type="Proteomes" id="UP000275777"/>
    </source>
</evidence>
<feature type="domain" description="Response regulatory" evidence="3">
    <location>
        <begin position="20"/>
        <end position="131"/>
    </location>
</feature>
<evidence type="ECO:0000256" key="2">
    <source>
        <dbReference type="PROSITE-ProRule" id="PRU00169"/>
    </source>
</evidence>
<dbReference type="SMART" id="SM00448">
    <property type="entry name" value="REC"/>
    <property type="match status" value="1"/>
</dbReference>
<gene>
    <name evidence="4" type="primary">cheY_4</name>
    <name evidence="4" type="ORF">NCTC9695_01473</name>
</gene>
<name>A0A447T873_CHRVL</name>
<dbReference type="InterPro" id="IPR050595">
    <property type="entry name" value="Bact_response_regulator"/>
</dbReference>
<dbReference type="InterPro" id="IPR011006">
    <property type="entry name" value="CheY-like_superfamily"/>
</dbReference>
<dbReference type="InterPro" id="IPR001789">
    <property type="entry name" value="Sig_transdc_resp-reg_receiver"/>
</dbReference>
<dbReference type="PROSITE" id="PS50110">
    <property type="entry name" value="RESPONSE_REGULATORY"/>
    <property type="match status" value="1"/>
</dbReference>
<keyword evidence="1 2" id="KW-0597">Phosphoprotein</keyword>
<dbReference type="GO" id="GO:0000160">
    <property type="term" value="P:phosphorelay signal transduction system"/>
    <property type="evidence" value="ECO:0007669"/>
    <property type="project" value="InterPro"/>
</dbReference>
<protein>
    <submittedName>
        <fullName evidence="4">Chemotaxis protein CheY</fullName>
    </submittedName>
</protein>
<dbReference type="Gene3D" id="3.40.50.2300">
    <property type="match status" value="1"/>
</dbReference>
<sequence length="137" mass="14866">MASMNPSTSSSSDSGLRGLRVLIVDDNAQDRMLLMDFLSRHGCRLYIGEDGRDGYHKAQAVQPDVILMDISMPRCDGLTSCRLLKANPQTVAIPLLFLTASALPKARVEAWPPAQWITSPSLLISRKSAYGCASICA</sequence>
<dbReference type="EMBL" id="LR134182">
    <property type="protein sequence ID" value="VEB41059.1"/>
    <property type="molecule type" value="Genomic_DNA"/>
</dbReference>
<organism evidence="4 5">
    <name type="scientific">Chromobacterium violaceum</name>
    <dbReference type="NCBI Taxonomy" id="536"/>
    <lineage>
        <taxon>Bacteria</taxon>
        <taxon>Pseudomonadati</taxon>
        <taxon>Pseudomonadota</taxon>
        <taxon>Betaproteobacteria</taxon>
        <taxon>Neisseriales</taxon>
        <taxon>Chromobacteriaceae</taxon>
        <taxon>Chromobacterium</taxon>
    </lineage>
</organism>
<dbReference type="Pfam" id="PF00072">
    <property type="entry name" value="Response_reg"/>
    <property type="match status" value="1"/>
</dbReference>